<proteinExistence type="predicted"/>
<name>C8PKL7_9BACT</name>
<accession>C8PKL7</accession>
<dbReference type="Proteomes" id="UP000005709">
    <property type="component" value="Unassembled WGS sequence"/>
</dbReference>
<dbReference type="EMBL" id="ACYG01000030">
    <property type="protein sequence ID" value="EEV16626.1"/>
    <property type="molecule type" value="Genomic_DNA"/>
</dbReference>
<protein>
    <submittedName>
        <fullName evidence="1">Uncharacterized protein</fullName>
    </submittedName>
</protein>
<sequence>MRNFRAEHFGDSFGSKAIAAVNFYRWAAAKFNAKRLR</sequence>
<reference evidence="1 2" key="1">
    <citation type="submission" date="2009-07" db="EMBL/GenBank/DDBJ databases">
        <authorList>
            <person name="Madupu R."/>
            <person name="Sebastian Y."/>
            <person name="Durkin A.S."/>
            <person name="Torralba M."/>
            <person name="Methe B."/>
            <person name="Sutton G.G."/>
            <person name="Strausberg R.L."/>
            <person name="Nelson K.E."/>
        </authorList>
    </citation>
    <scope>NUCLEOTIDE SEQUENCE [LARGE SCALE GENOMIC DNA]</scope>
    <source>
        <strain evidence="1 2">RM3268</strain>
    </source>
</reference>
<evidence type="ECO:0000313" key="2">
    <source>
        <dbReference type="Proteomes" id="UP000005709"/>
    </source>
</evidence>
<keyword evidence="2" id="KW-1185">Reference proteome</keyword>
<organism evidence="1 2">
    <name type="scientific">Campylobacter gracilis RM3268</name>
    <dbReference type="NCBI Taxonomy" id="553220"/>
    <lineage>
        <taxon>Bacteria</taxon>
        <taxon>Pseudomonadati</taxon>
        <taxon>Campylobacterota</taxon>
        <taxon>Epsilonproteobacteria</taxon>
        <taxon>Campylobacterales</taxon>
        <taxon>Campylobacteraceae</taxon>
        <taxon>Campylobacter</taxon>
    </lineage>
</organism>
<comment type="caution">
    <text evidence="1">The sequence shown here is derived from an EMBL/GenBank/DDBJ whole genome shotgun (WGS) entry which is preliminary data.</text>
</comment>
<evidence type="ECO:0000313" key="1">
    <source>
        <dbReference type="EMBL" id="EEV16626.1"/>
    </source>
</evidence>
<dbReference type="AlphaFoldDB" id="C8PKL7"/>
<gene>
    <name evidence="1" type="ORF">CAMGR0001_0239</name>
</gene>